<evidence type="ECO:0000259" key="2">
    <source>
        <dbReference type="Pfam" id="PF09130"/>
    </source>
</evidence>
<dbReference type="Pfam" id="PF09130">
    <property type="entry name" value="DUF1932"/>
    <property type="match status" value="1"/>
</dbReference>
<dbReference type="InterPro" id="IPR008927">
    <property type="entry name" value="6-PGluconate_DH-like_C_sf"/>
</dbReference>
<gene>
    <name evidence="3" type="ORF">CHI12_03180</name>
</gene>
<dbReference type="InterPro" id="IPR013328">
    <property type="entry name" value="6PGD_dom2"/>
</dbReference>
<organism evidence="3 4">
    <name type="scientific">Terribacillus saccharophilus</name>
    <dbReference type="NCBI Taxonomy" id="361277"/>
    <lineage>
        <taxon>Bacteria</taxon>
        <taxon>Bacillati</taxon>
        <taxon>Bacillota</taxon>
        <taxon>Bacilli</taxon>
        <taxon>Bacillales</taxon>
        <taxon>Bacillaceae</taxon>
        <taxon>Terribacillus</taxon>
    </lineage>
</organism>
<evidence type="ECO:0000313" key="4">
    <source>
        <dbReference type="Proteomes" id="UP000216475"/>
    </source>
</evidence>
<dbReference type="InterPro" id="IPR036291">
    <property type="entry name" value="NAD(P)-bd_dom_sf"/>
</dbReference>
<comment type="caution">
    <text evidence="3">The sequence shown here is derived from an EMBL/GenBank/DDBJ whole genome shotgun (WGS) entry which is preliminary data.</text>
</comment>
<dbReference type="Pfam" id="PF03446">
    <property type="entry name" value="NAD_binding_2"/>
    <property type="match status" value="1"/>
</dbReference>
<dbReference type="Gene3D" id="1.10.1040.10">
    <property type="entry name" value="N-(1-d-carboxylethyl)-l-norvaline Dehydrogenase, domain 2"/>
    <property type="match status" value="1"/>
</dbReference>
<evidence type="ECO:0000313" key="3">
    <source>
        <dbReference type="EMBL" id="PAE08997.1"/>
    </source>
</evidence>
<dbReference type="RefSeq" id="WP_095268635.1">
    <property type="nucleotide sequence ID" value="NZ_NPBH01000011.1"/>
</dbReference>
<protein>
    <submittedName>
        <fullName evidence="3">3-hydroxyisobutyrate dehydrogenase</fullName>
    </submittedName>
</protein>
<dbReference type="InterPro" id="IPR015814">
    <property type="entry name" value="Pgluconate_DH_NAD-bd_C"/>
</dbReference>
<evidence type="ECO:0000259" key="1">
    <source>
        <dbReference type="Pfam" id="PF03446"/>
    </source>
</evidence>
<dbReference type="InterPro" id="IPR006115">
    <property type="entry name" value="6PGDH_NADP-bd"/>
</dbReference>
<dbReference type="SUPFAM" id="SSF51735">
    <property type="entry name" value="NAD(P)-binding Rossmann-fold domains"/>
    <property type="match status" value="1"/>
</dbReference>
<name>A0A268HGJ7_9BACI</name>
<feature type="domain" description="6-phosphogluconate dehydrogenase NADP-binding" evidence="1">
    <location>
        <begin position="2"/>
        <end position="126"/>
    </location>
</feature>
<reference evidence="3 4" key="1">
    <citation type="submission" date="2017-07" db="EMBL/GenBank/DDBJ databases">
        <title>Isolation and whole genome analysis of endospore-forming bacteria from heroin.</title>
        <authorList>
            <person name="Kalinowski J."/>
            <person name="Ahrens B."/>
            <person name="Al-Dilaimi A."/>
            <person name="Winkler A."/>
            <person name="Wibberg D."/>
            <person name="Schleenbecker U."/>
            <person name="Ruckert C."/>
            <person name="Wolfel R."/>
            <person name="Grass G."/>
        </authorList>
    </citation>
    <scope>NUCLEOTIDE SEQUENCE [LARGE SCALE GENOMIC DNA]</scope>
    <source>
        <strain evidence="3 4">7509</strain>
    </source>
</reference>
<dbReference type="SUPFAM" id="SSF48179">
    <property type="entry name" value="6-phosphogluconate dehydrogenase C-terminal domain-like"/>
    <property type="match status" value="1"/>
</dbReference>
<dbReference type="Proteomes" id="UP000216475">
    <property type="component" value="Unassembled WGS sequence"/>
</dbReference>
<sequence>MKLGFVGFGEAAYEMALGLHSEGIDKFYAFDALLDEPSLSERIRERASEANVELVGSANEVLDLCTIVIAAVPANKTLEVARSLTDSFEDNLVYVDVSAATPEVKKQVASVVEGKGSLFVDAAMLGPLPVYKHKVPISASGSGTDLFIENLTNYGMQITKISDNPGDASALKLIRSIYMKGVVGLMVEFLEAAKTYGVEEPAIRSIDETMNAKTFVETMNRLVTGSALHAKRRAVELSGSIEMLQGSNLDASISIAAQKKLERLAELNIPDRYKGSKPDTWEEILALLMKENEIYHT</sequence>
<dbReference type="AlphaFoldDB" id="A0A268HGJ7"/>
<dbReference type="EMBL" id="NPBH01000011">
    <property type="protein sequence ID" value="PAE08997.1"/>
    <property type="molecule type" value="Genomic_DNA"/>
</dbReference>
<proteinExistence type="predicted"/>
<dbReference type="Gene3D" id="3.40.50.720">
    <property type="entry name" value="NAD(P)-binding Rossmann-like Domain"/>
    <property type="match status" value="1"/>
</dbReference>
<accession>A0A268HGJ7</accession>
<dbReference type="GO" id="GO:0050661">
    <property type="term" value="F:NADP binding"/>
    <property type="evidence" value="ECO:0007669"/>
    <property type="project" value="InterPro"/>
</dbReference>
<feature type="domain" description="Phosphogluconate dehydrogenase NAD-binding putative C-terminal" evidence="2">
    <location>
        <begin position="193"/>
        <end position="263"/>
    </location>
</feature>